<evidence type="ECO:0000313" key="2">
    <source>
        <dbReference type="Proteomes" id="UP001256711"/>
    </source>
</evidence>
<gene>
    <name evidence="1" type="ORF">P7H43_06305</name>
</gene>
<dbReference type="Proteomes" id="UP001256711">
    <property type="component" value="Unassembled WGS sequence"/>
</dbReference>
<proteinExistence type="predicted"/>
<name>A0AAW8TWL7_9ENTE</name>
<organism evidence="1 2">
    <name type="scientific">Enterococcus asini</name>
    <dbReference type="NCBI Taxonomy" id="57732"/>
    <lineage>
        <taxon>Bacteria</taxon>
        <taxon>Bacillati</taxon>
        <taxon>Bacillota</taxon>
        <taxon>Bacilli</taxon>
        <taxon>Lactobacillales</taxon>
        <taxon>Enterococcaceae</taxon>
        <taxon>Enterococcus</taxon>
    </lineage>
</organism>
<accession>A0AAW8TWL7</accession>
<dbReference type="EMBL" id="JARQBJ010000002">
    <property type="protein sequence ID" value="MDT2810089.1"/>
    <property type="molecule type" value="Genomic_DNA"/>
</dbReference>
<dbReference type="RefSeq" id="WP_118341166.1">
    <property type="nucleotide sequence ID" value="NZ_CABJBY010000012.1"/>
</dbReference>
<sequence>MEEFEGLLVKTALLQEKPIMLSLMRLENADGALDCVIRDRYLSAYIFRLPKDTYTIRVTGRRNKRNQLLVKHMTILNVDEYIKVIGTPE</sequence>
<evidence type="ECO:0000313" key="1">
    <source>
        <dbReference type="EMBL" id="MDT2810089.1"/>
    </source>
</evidence>
<dbReference type="AlphaFoldDB" id="A0AAW8TWL7"/>
<comment type="caution">
    <text evidence="1">The sequence shown here is derived from an EMBL/GenBank/DDBJ whole genome shotgun (WGS) entry which is preliminary data.</text>
</comment>
<reference evidence="1" key="1">
    <citation type="submission" date="2023-03" db="EMBL/GenBank/DDBJ databases">
        <authorList>
            <person name="Shen W."/>
            <person name="Cai J."/>
        </authorList>
    </citation>
    <scope>NUCLEOTIDE SEQUENCE</scope>
    <source>
        <strain evidence="1">B226-2</strain>
    </source>
</reference>
<protein>
    <submittedName>
        <fullName evidence="1">Uncharacterized protein</fullName>
    </submittedName>
</protein>